<reference evidence="2" key="1">
    <citation type="submission" date="2022-11" db="UniProtKB">
        <authorList>
            <consortium name="WormBaseParasite"/>
        </authorList>
    </citation>
    <scope>IDENTIFICATION</scope>
</reference>
<keyword evidence="1" id="KW-1185">Reference proteome</keyword>
<accession>A0A914ZLP8</accession>
<organism evidence="1 2">
    <name type="scientific">Parascaris univalens</name>
    <name type="common">Nematode worm</name>
    <dbReference type="NCBI Taxonomy" id="6257"/>
    <lineage>
        <taxon>Eukaryota</taxon>
        <taxon>Metazoa</taxon>
        <taxon>Ecdysozoa</taxon>
        <taxon>Nematoda</taxon>
        <taxon>Chromadorea</taxon>
        <taxon>Rhabditida</taxon>
        <taxon>Spirurina</taxon>
        <taxon>Ascaridomorpha</taxon>
        <taxon>Ascaridoidea</taxon>
        <taxon>Ascarididae</taxon>
        <taxon>Parascaris</taxon>
    </lineage>
</organism>
<sequence length="204" mass="23639">MNEPYDIKHRKRQGFAMKRKSGRFEFFSSKSPLKRRKRNSYAFGDDESEGHLMRNLQIKKMERISKLIDPTPKSLAQRVTHLIRSAIHGNETLKDGEWSKAYKRLLQFKKALEEKKKLPGAKVYERRLYDIVVDSKYPTISPKRKVLEDGGMDKRDREAIIETLMDISGANDAVNKGLDLLSSFNFTGLEDELVEVGKFEKISE</sequence>
<dbReference type="WBParaSite" id="PgB06_g109_t01">
    <property type="protein sequence ID" value="PgB06_g109_t01"/>
    <property type="gene ID" value="PgB06_g109"/>
</dbReference>
<evidence type="ECO:0000313" key="1">
    <source>
        <dbReference type="Proteomes" id="UP000887569"/>
    </source>
</evidence>
<protein>
    <submittedName>
        <fullName evidence="2">Uncharacterized protein</fullName>
    </submittedName>
</protein>
<proteinExistence type="predicted"/>
<dbReference type="AlphaFoldDB" id="A0A914ZLP8"/>
<evidence type="ECO:0000313" key="2">
    <source>
        <dbReference type="WBParaSite" id="PgB06_g109_t01"/>
    </source>
</evidence>
<name>A0A914ZLP8_PARUN</name>
<dbReference type="Proteomes" id="UP000887569">
    <property type="component" value="Unplaced"/>
</dbReference>